<dbReference type="GO" id="GO:0003677">
    <property type="term" value="F:DNA binding"/>
    <property type="evidence" value="ECO:0007669"/>
    <property type="project" value="InterPro"/>
</dbReference>
<evidence type="ECO:0000256" key="1">
    <source>
        <dbReference type="ARBA" id="ARBA00010641"/>
    </source>
</evidence>
<proteinExistence type="inferred from homology"/>
<evidence type="ECO:0000256" key="5">
    <source>
        <dbReference type="SAM" id="MobiDB-lite"/>
    </source>
</evidence>
<dbReference type="InterPro" id="IPR036388">
    <property type="entry name" value="WH-like_DNA-bd_sf"/>
</dbReference>
<reference evidence="8" key="1">
    <citation type="submission" date="2020-02" db="EMBL/GenBank/DDBJ databases">
        <authorList>
            <person name="Meier V. D."/>
        </authorList>
    </citation>
    <scope>NUCLEOTIDE SEQUENCE</scope>
    <source>
        <strain evidence="8">AVDCRST_MAG87</strain>
    </source>
</reference>
<dbReference type="GO" id="GO:0016987">
    <property type="term" value="F:sigma factor activity"/>
    <property type="evidence" value="ECO:0007669"/>
    <property type="project" value="UniProtKB-KW"/>
</dbReference>
<dbReference type="PANTHER" id="PTHR43133:SF25">
    <property type="entry name" value="RNA POLYMERASE SIGMA FACTOR RFAY-RELATED"/>
    <property type="match status" value="1"/>
</dbReference>
<dbReference type="SUPFAM" id="SSF88659">
    <property type="entry name" value="Sigma3 and sigma4 domains of RNA polymerase sigma factors"/>
    <property type="match status" value="1"/>
</dbReference>
<dbReference type="InterPro" id="IPR039425">
    <property type="entry name" value="RNA_pol_sigma-70-like"/>
</dbReference>
<dbReference type="InterPro" id="IPR013324">
    <property type="entry name" value="RNA_pol_sigma_r3/r4-like"/>
</dbReference>
<dbReference type="PANTHER" id="PTHR43133">
    <property type="entry name" value="RNA POLYMERASE ECF-TYPE SIGMA FACTO"/>
    <property type="match status" value="1"/>
</dbReference>
<dbReference type="Pfam" id="PF04542">
    <property type="entry name" value="Sigma70_r2"/>
    <property type="match status" value="1"/>
</dbReference>
<dbReference type="InterPro" id="IPR013249">
    <property type="entry name" value="RNA_pol_sigma70_r4_t2"/>
</dbReference>
<sequence>MHVVPDRAMVRRVPIDGYRGTSQVEALHDMTDATLTAAAPVRNGGPPADSQVREVGSRPMPAPTFGAVVETIGNEIYRFAWQLTCNKSDADDLYQETLLKAFRAFPKLPADANHRAWFYRITSNTFISDRRKRNRENPLSEAHEQTLRAELPDNARAIDARDLLREVEVFVAKLPPKQRVALVLRKHHGLGYDLIADTLNCSEEAARANVHEALRKLRGQFADRLEG</sequence>
<protein>
    <recommendedName>
        <fullName evidence="9">RNA polymerase ECF-type sigma factor</fullName>
    </recommendedName>
</protein>
<name>A0A6J4VMY4_9BACT</name>
<evidence type="ECO:0000259" key="6">
    <source>
        <dbReference type="Pfam" id="PF04542"/>
    </source>
</evidence>
<evidence type="ECO:0008006" key="9">
    <source>
        <dbReference type="Google" id="ProtNLM"/>
    </source>
</evidence>
<keyword evidence="4" id="KW-0804">Transcription</keyword>
<dbReference type="InterPro" id="IPR014284">
    <property type="entry name" value="RNA_pol_sigma-70_dom"/>
</dbReference>
<feature type="domain" description="RNA polymerase sigma-70 region 2" evidence="6">
    <location>
        <begin position="69"/>
        <end position="135"/>
    </location>
</feature>
<dbReference type="GO" id="GO:0006352">
    <property type="term" value="P:DNA-templated transcription initiation"/>
    <property type="evidence" value="ECO:0007669"/>
    <property type="project" value="InterPro"/>
</dbReference>
<dbReference type="EMBL" id="CADCWJ010000675">
    <property type="protein sequence ID" value="CAA9578105.1"/>
    <property type="molecule type" value="Genomic_DNA"/>
</dbReference>
<feature type="region of interest" description="Disordered" evidence="5">
    <location>
        <begin position="38"/>
        <end position="59"/>
    </location>
</feature>
<evidence type="ECO:0000256" key="2">
    <source>
        <dbReference type="ARBA" id="ARBA00023015"/>
    </source>
</evidence>
<evidence type="ECO:0000256" key="3">
    <source>
        <dbReference type="ARBA" id="ARBA00023082"/>
    </source>
</evidence>
<dbReference type="Gene3D" id="1.10.10.10">
    <property type="entry name" value="Winged helix-like DNA-binding domain superfamily/Winged helix DNA-binding domain"/>
    <property type="match status" value="1"/>
</dbReference>
<dbReference type="AlphaFoldDB" id="A0A6J4VMY4"/>
<accession>A0A6J4VMY4</accession>
<feature type="domain" description="RNA polymerase sigma factor 70 region 4 type 2" evidence="7">
    <location>
        <begin position="166"/>
        <end position="217"/>
    </location>
</feature>
<dbReference type="NCBIfam" id="TIGR02937">
    <property type="entry name" value="sigma70-ECF"/>
    <property type="match status" value="1"/>
</dbReference>
<dbReference type="InterPro" id="IPR007627">
    <property type="entry name" value="RNA_pol_sigma70_r2"/>
</dbReference>
<evidence type="ECO:0000313" key="8">
    <source>
        <dbReference type="EMBL" id="CAA9578105.1"/>
    </source>
</evidence>
<gene>
    <name evidence="8" type="ORF">AVDCRST_MAG87-3058</name>
</gene>
<evidence type="ECO:0000256" key="4">
    <source>
        <dbReference type="ARBA" id="ARBA00023163"/>
    </source>
</evidence>
<organism evidence="8">
    <name type="scientific">uncultured Thermomicrobiales bacterium</name>
    <dbReference type="NCBI Taxonomy" id="1645740"/>
    <lineage>
        <taxon>Bacteria</taxon>
        <taxon>Pseudomonadati</taxon>
        <taxon>Thermomicrobiota</taxon>
        <taxon>Thermomicrobia</taxon>
        <taxon>Thermomicrobiales</taxon>
        <taxon>environmental samples</taxon>
    </lineage>
</organism>
<dbReference type="InterPro" id="IPR013325">
    <property type="entry name" value="RNA_pol_sigma_r2"/>
</dbReference>
<comment type="similarity">
    <text evidence="1">Belongs to the sigma-70 factor family. ECF subfamily.</text>
</comment>
<dbReference type="SUPFAM" id="SSF88946">
    <property type="entry name" value="Sigma2 domain of RNA polymerase sigma factors"/>
    <property type="match status" value="1"/>
</dbReference>
<keyword evidence="3" id="KW-0731">Sigma factor</keyword>
<evidence type="ECO:0000259" key="7">
    <source>
        <dbReference type="Pfam" id="PF08281"/>
    </source>
</evidence>
<dbReference type="Gene3D" id="1.10.1740.10">
    <property type="match status" value="1"/>
</dbReference>
<keyword evidence="2" id="KW-0805">Transcription regulation</keyword>
<dbReference type="Pfam" id="PF08281">
    <property type="entry name" value="Sigma70_r4_2"/>
    <property type="match status" value="1"/>
</dbReference>